<gene>
    <name evidence="1" type="ORF">T4A_159</name>
</gene>
<reference evidence="1 2" key="1">
    <citation type="submission" date="2015-01" db="EMBL/GenBank/DDBJ databases">
        <title>Evolution of Trichinella species and genotypes.</title>
        <authorList>
            <person name="Korhonen P.K."/>
            <person name="Edoardo P."/>
            <person name="Giuseppe L.R."/>
            <person name="Gasser R.B."/>
        </authorList>
    </citation>
    <scope>NUCLEOTIDE SEQUENCE [LARGE SCALE GENOMIC DNA]</scope>
    <source>
        <strain evidence="1">ISS13</strain>
    </source>
</reference>
<dbReference type="AlphaFoldDB" id="A0A0V1EIU4"/>
<sequence length="98" mass="10870">MLPANKTTDFPAVKKLVDVASDCGILPTRFDLAKKSSIDCSQLTTVPHAIKYPPKMTWNAILDATKQAALLKDEPNSVRLPHSKRCTCNGPCQIYWLK</sequence>
<proteinExistence type="predicted"/>
<name>A0A0V1EIU4_TRIPS</name>
<comment type="caution">
    <text evidence="1">The sequence shown here is derived from an EMBL/GenBank/DDBJ whole genome shotgun (WGS) entry which is preliminary data.</text>
</comment>
<evidence type="ECO:0000313" key="1">
    <source>
        <dbReference type="EMBL" id="KRY73721.1"/>
    </source>
</evidence>
<accession>A0A0V1EIU4</accession>
<organism evidence="1 2">
    <name type="scientific">Trichinella pseudospiralis</name>
    <name type="common">Parasitic roundworm</name>
    <dbReference type="NCBI Taxonomy" id="6337"/>
    <lineage>
        <taxon>Eukaryota</taxon>
        <taxon>Metazoa</taxon>
        <taxon>Ecdysozoa</taxon>
        <taxon>Nematoda</taxon>
        <taxon>Enoplea</taxon>
        <taxon>Dorylaimia</taxon>
        <taxon>Trichinellida</taxon>
        <taxon>Trichinellidae</taxon>
        <taxon>Trichinella</taxon>
    </lineage>
</organism>
<evidence type="ECO:0000313" key="2">
    <source>
        <dbReference type="Proteomes" id="UP000054632"/>
    </source>
</evidence>
<protein>
    <submittedName>
        <fullName evidence="1">Uncharacterized protein</fullName>
    </submittedName>
</protein>
<dbReference type="EMBL" id="JYDR01000032">
    <property type="protein sequence ID" value="KRY73721.1"/>
    <property type="molecule type" value="Genomic_DNA"/>
</dbReference>
<dbReference type="Proteomes" id="UP000054632">
    <property type="component" value="Unassembled WGS sequence"/>
</dbReference>